<sequence length="355" mass="38706">MKKYIQGVLFIALSVFFIGFLGCKKQESAEINIPKVMLLSIQGTKGVKDTLEFVKNNIVIAQIGNENQSFLTSVKVSADKNPEIIVRRKGHAEILATRTLSPDSVKQTISCYYDGEKVYGNSIKLKVKGYAITGTLELLLDGKVIGSGTGAELTKTLDLGVDDGKNRQVQIRKKDENTPLLTKEIVANELTQSLVFYYDGTTIVDKIDAGLPVNPANMLLSAKFSSKVDVFRAPADLIILKEKAGVYTPTDLIVQLSSDGSFSKAIELPSLAAEPGYQYVFKTVKRGTTDELPYDLTNATKPIKPDSGRKLIFFTAGSSSILVITDEKTETTTGPATRRGTLISLTTIDIGQYFK</sequence>
<dbReference type="Proteomes" id="UP000183200">
    <property type="component" value="Unassembled WGS sequence"/>
</dbReference>
<dbReference type="OrthoDB" id="680758at2"/>
<keyword evidence="2" id="KW-1185">Reference proteome</keyword>
<organism evidence="1 2">
    <name type="scientific">Pedobacter steynii</name>
    <dbReference type="NCBI Taxonomy" id="430522"/>
    <lineage>
        <taxon>Bacteria</taxon>
        <taxon>Pseudomonadati</taxon>
        <taxon>Bacteroidota</taxon>
        <taxon>Sphingobacteriia</taxon>
        <taxon>Sphingobacteriales</taxon>
        <taxon>Sphingobacteriaceae</taxon>
        <taxon>Pedobacter</taxon>
    </lineage>
</organism>
<name>A0A1G9R010_9SPHI</name>
<proteinExistence type="predicted"/>
<protein>
    <submittedName>
        <fullName evidence="1">Uncharacterized protein</fullName>
    </submittedName>
</protein>
<reference evidence="2" key="1">
    <citation type="submission" date="2016-10" db="EMBL/GenBank/DDBJ databases">
        <authorList>
            <person name="Varghese N."/>
            <person name="Submissions S."/>
        </authorList>
    </citation>
    <scope>NUCLEOTIDE SEQUENCE [LARGE SCALE GENOMIC DNA]</scope>
    <source>
        <strain evidence="2">DSM 19110</strain>
    </source>
</reference>
<dbReference type="EMBL" id="FNGY01000003">
    <property type="protein sequence ID" value="SDM16543.1"/>
    <property type="molecule type" value="Genomic_DNA"/>
</dbReference>
<evidence type="ECO:0000313" key="2">
    <source>
        <dbReference type="Proteomes" id="UP000183200"/>
    </source>
</evidence>
<dbReference type="AlphaFoldDB" id="A0A1G9R010"/>
<evidence type="ECO:0000313" key="1">
    <source>
        <dbReference type="EMBL" id="SDM16543.1"/>
    </source>
</evidence>
<accession>A0A1G9R010</accession>
<gene>
    <name evidence="1" type="ORF">SAMN05421820_10370</name>
</gene>
<dbReference type="PROSITE" id="PS51257">
    <property type="entry name" value="PROKAR_LIPOPROTEIN"/>
    <property type="match status" value="1"/>
</dbReference>
<dbReference type="RefSeq" id="WP_074605752.1">
    <property type="nucleotide sequence ID" value="NZ_FNGY01000003.1"/>
</dbReference>